<evidence type="ECO:0000313" key="10">
    <source>
        <dbReference type="Proteomes" id="UP000018680"/>
    </source>
</evidence>
<feature type="domain" description="Glycoside hydrolase family 2" evidence="8">
    <location>
        <begin position="739"/>
        <end position="825"/>
    </location>
</feature>
<dbReference type="HOGENOM" id="CLU_006501_5_1_12"/>
<evidence type="ECO:0000256" key="4">
    <source>
        <dbReference type="RuleBase" id="RU361154"/>
    </source>
</evidence>
<dbReference type="Gene3D" id="3.20.20.80">
    <property type="entry name" value="Glycosidases"/>
    <property type="match status" value="1"/>
</dbReference>
<comment type="similarity">
    <text evidence="1 4">Belongs to the glycosyl hydrolase 2 family.</text>
</comment>
<keyword evidence="3 4" id="KW-0326">Glycosidase</keyword>
<dbReference type="InterPro" id="IPR040605">
    <property type="entry name" value="Glyco_hydro2_dom5"/>
</dbReference>
<dbReference type="AlphaFoldDB" id="V5WLV3"/>
<dbReference type="InterPro" id="IPR006104">
    <property type="entry name" value="Glyco_hydro_2_N"/>
</dbReference>
<dbReference type="InterPro" id="IPR023230">
    <property type="entry name" value="Glyco_hydro_2_CS"/>
</dbReference>
<dbReference type="InterPro" id="IPR006102">
    <property type="entry name" value="Ig-like_GH2"/>
</dbReference>
<dbReference type="Pfam" id="PF00703">
    <property type="entry name" value="Glyco_hydro_2"/>
    <property type="match status" value="1"/>
</dbReference>
<feature type="domain" description="Glycoside hydrolase family 2 catalytic" evidence="6">
    <location>
        <begin position="301"/>
        <end position="568"/>
    </location>
</feature>
<evidence type="ECO:0000313" key="9">
    <source>
        <dbReference type="EMBL" id="AHC16585.1"/>
    </source>
</evidence>
<dbReference type="GO" id="GO:0004565">
    <property type="term" value="F:beta-galactosidase activity"/>
    <property type="evidence" value="ECO:0007669"/>
    <property type="project" value="UniProtKB-EC"/>
</dbReference>
<gene>
    <name evidence="9" type="ORF">L21SP2_3245</name>
</gene>
<keyword evidence="10" id="KW-1185">Reference proteome</keyword>
<dbReference type="InterPro" id="IPR008979">
    <property type="entry name" value="Galactose-bd-like_sf"/>
</dbReference>
<evidence type="ECO:0000259" key="6">
    <source>
        <dbReference type="Pfam" id="PF02836"/>
    </source>
</evidence>
<dbReference type="SUPFAM" id="SSF49785">
    <property type="entry name" value="Galactose-binding domain-like"/>
    <property type="match status" value="1"/>
</dbReference>
<dbReference type="PANTHER" id="PTHR42732">
    <property type="entry name" value="BETA-GALACTOSIDASE"/>
    <property type="match status" value="1"/>
</dbReference>
<dbReference type="Pfam" id="PF02837">
    <property type="entry name" value="Glyco_hydro_2_N"/>
    <property type="match status" value="1"/>
</dbReference>
<dbReference type="RefSeq" id="WP_024269478.1">
    <property type="nucleotide sequence ID" value="NC_023035.1"/>
</dbReference>
<dbReference type="PRINTS" id="PR00132">
    <property type="entry name" value="GLHYDRLASE2"/>
</dbReference>
<feature type="domain" description="Glycosyl hydrolases family 2 sugar binding" evidence="7">
    <location>
        <begin position="10"/>
        <end position="154"/>
    </location>
</feature>
<keyword evidence="2 4" id="KW-0378">Hydrolase</keyword>
<dbReference type="InterPro" id="IPR013783">
    <property type="entry name" value="Ig-like_fold"/>
</dbReference>
<evidence type="ECO:0000256" key="3">
    <source>
        <dbReference type="ARBA" id="ARBA00023295"/>
    </source>
</evidence>
<dbReference type="InterPro" id="IPR006101">
    <property type="entry name" value="Glyco_hydro_2"/>
</dbReference>
<evidence type="ECO:0000259" key="8">
    <source>
        <dbReference type="Pfam" id="PF18565"/>
    </source>
</evidence>
<dbReference type="eggNOG" id="COG3250">
    <property type="taxonomic scope" value="Bacteria"/>
</dbReference>
<sequence>MRTSLSLNQGWKFTPEFASHSVPGELNTDSWESVCLPHNPVELPYNGFDERDSQVLCAYWRTLEVPRESRGRRTLLHFEGVMLSCTIWVNGTQAGSHAGGYTPFDIDISSHCSPGERCEVLVAVDSRENQNIPPFGNVVDFLSYGGIYRDVELHIREFTGITELRISDQSLKLKDRPSRADDPCLQADGKLEFLAAVSSEAGGDSLTGANLLIDLEADSGITHSRRIVLEPSMISPENADGNSTAFRFSIELEDLQLWDPERPFLYDMTARLVLSGHSRDGSVTDTHRQRTGFRLIDYRPDALYLNGRAFPVIGLNRHQSFPHAGYAMPARAQRRDADILKHELAVNLVRTSHYPQSQHFLRRCDEIGLLVMEEIPGWQYIGDEEWKERSLRETGEMIRAHAHHPSIIMWGVRINESPDDDGFYARTNALAAGLDATRPRGGVRNFAGSRLLEDVYTFNEFNHDGSARPIRPRKKIAGKKVPFLVTEHNGHMYPTKRFDQEERLVEHALRHARVMNAALTRGDVTGAIGWCAFDYNTHKEFGSGDRICYHGVMDMFRIPKFAAHLYKSQRHPGVPAADGAVMEPLTHFALGERDGARSFPIYVATNCQSIRVERNGEFVGEFFPCREEFPGLVHPPVKIPELVGNRLDGYGFSDRDIRRLKKILALILEKGTPGLSPVHWISMGLIFLRRGINFVEAERIFNRAATGWGEPHQQYRFTGMMNGEAVIEGEYGDGVPRKLSVRADDSVLNSGEWDCTRIVCRLEDRFGNITPYVNEYVRFELDGPGQVMGPEQTALIGGAIGVWVRSLGEAGTIRFRAHCGRFSSRPLEITVE</sequence>
<protein>
    <submittedName>
        <fullName evidence="9">Beta-galactosidase</fullName>
        <ecNumber evidence="9">3.2.1.23</ecNumber>
    </submittedName>
</protein>
<dbReference type="SUPFAM" id="SSF51445">
    <property type="entry name" value="(Trans)glycosidases"/>
    <property type="match status" value="1"/>
</dbReference>
<dbReference type="Gene3D" id="2.60.120.260">
    <property type="entry name" value="Galactose-binding domain-like"/>
    <property type="match status" value="1"/>
</dbReference>
<dbReference type="InterPro" id="IPR051913">
    <property type="entry name" value="GH2_Domain-Containing"/>
</dbReference>
<dbReference type="Proteomes" id="UP000018680">
    <property type="component" value="Chromosome"/>
</dbReference>
<dbReference type="KEGG" id="slr:L21SP2_3245"/>
<dbReference type="PATRIC" id="fig|1307761.3.peg.3234"/>
<dbReference type="GO" id="GO:0005975">
    <property type="term" value="P:carbohydrate metabolic process"/>
    <property type="evidence" value="ECO:0007669"/>
    <property type="project" value="InterPro"/>
</dbReference>
<dbReference type="Pfam" id="PF02836">
    <property type="entry name" value="Glyco_hydro_2_C"/>
    <property type="match status" value="1"/>
</dbReference>
<proteinExistence type="inferred from homology"/>
<evidence type="ECO:0000256" key="1">
    <source>
        <dbReference type="ARBA" id="ARBA00007401"/>
    </source>
</evidence>
<dbReference type="EC" id="3.2.1.23" evidence="9"/>
<dbReference type="EMBL" id="CP006939">
    <property type="protein sequence ID" value="AHC16585.1"/>
    <property type="molecule type" value="Genomic_DNA"/>
</dbReference>
<dbReference type="STRING" id="1307761.L21SP2_3245"/>
<dbReference type="Gene3D" id="2.60.40.10">
    <property type="entry name" value="Immunoglobulins"/>
    <property type="match status" value="2"/>
</dbReference>
<dbReference type="PANTHER" id="PTHR42732:SF1">
    <property type="entry name" value="BETA-MANNOSIDASE"/>
    <property type="match status" value="1"/>
</dbReference>
<evidence type="ECO:0000259" key="7">
    <source>
        <dbReference type="Pfam" id="PF02837"/>
    </source>
</evidence>
<feature type="domain" description="Glycoside hydrolase family 2 immunoglobulin-like beta-sandwich" evidence="5">
    <location>
        <begin position="241"/>
        <end position="294"/>
    </location>
</feature>
<dbReference type="PROSITE" id="PS00719">
    <property type="entry name" value="GLYCOSYL_HYDROL_F2_1"/>
    <property type="match status" value="1"/>
</dbReference>
<dbReference type="SUPFAM" id="SSF49303">
    <property type="entry name" value="beta-Galactosidase/glucuronidase domain"/>
    <property type="match status" value="1"/>
</dbReference>
<dbReference type="OrthoDB" id="9801077at2"/>
<dbReference type="Pfam" id="PF18565">
    <property type="entry name" value="Glyco_hydro2_C5"/>
    <property type="match status" value="1"/>
</dbReference>
<evidence type="ECO:0000259" key="5">
    <source>
        <dbReference type="Pfam" id="PF00703"/>
    </source>
</evidence>
<organism evidence="9 10">
    <name type="scientific">Salinispira pacifica</name>
    <dbReference type="NCBI Taxonomy" id="1307761"/>
    <lineage>
        <taxon>Bacteria</taxon>
        <taxon>Pseudomonadati</taxon>
        <taxon>Spirochaetota</taxon>
        <taxon>Spirochaetia</taxon>
        <taxon>Spirochaetales</taxon>
        <taxon>Spirochaetaceae</taxon>
        <taxon>Salinispira</taxon>
    </lineage>
</organism>
<dbReference type="InterPro" id="IPR006103">
    <property type="entry name" value="Glyco_hydro_2_cat"/>
</dbReference>
<reference evidence="9 10" key="1">
    <citation type="journal article" date="2015" name="Stand. Genomic Sci.">
        <title>Complete genome sequence and description of Salinispira pacifica gen. nov., sp. nov., a novel spirochaete isolated form a hypersaline microbial mat.</title>
        <authorList>
            <person name="Ben Hania W."/>
            <person name="Joseph M."/>
            <person name="Schumann P."/>
            <person name="Bunk B."/>
            <person name="Fiebig A."/>
            <person name="Sproer C."/>
            <person name="Klenk H.P."/>
            <person name="Fardeau M.L."/>
            <person name="Spring S."/>
        </authorList>
    </citation>
    <scope>NUCLEOTIDE SEQUENCE [LARGE SCALE GENOMIC DNA]</scope>
    <source>
        <strain evidence="9 10">L21-RPul-D2</strain>
    </source>
</reference>
<evidence type="ECO:0000256" key="2">
    <source>
        <dbReference type="ARBA" id="ARBA00022801"/>
    </source>
</evidence>
<name>V5WLV3_9SPIO</name>
<accession>V5WLV3</accession>
<dbReference type="InterPro" id="IPR036156">
    <property type="entry name" value="Beta-gal/glucu_dom_sf"/>
</dbReference>
<dbReference type="InterPro" id="IPR017853">
    <property type="entry name" value="GH"/>
</dbReference>